<dbReference type="GO" id="GO:0016787">
    <property type="term" value="F:hydrolase activity"/>
    <property type="evidence" value="ECO:0007669"/>
    <property type="project" value="UniProtKB-KW"/>
</dbReference>
<sequence length="365" mass="41413">MPKNIVILFDGTSNEISEDRTNILRLYGTLEKTDEQLVWYDPGVGTLASDNSWVRWWPRVVEFWGMATGWGLDGNVKEAYRFLAENWEMGDRIYLFGFSRGAYSATVLAGFIHAIGILETRNFNLLDYAYRAYRGVGAERETKLDEIRLYNRVLQTEHPPIRLLGLFDTVASLIEHGGYGIRLRSHAFTNANPSVESVRHAVAIDEIRVMFRAQLWPETESQDVREVWFAGVHGDVGGGYPEAESGLAKVPLAWMIGETADMGLVYSEELVRRLVCGEGAAKYEEPDPLGKRHKSMNWFWAIFEFLPRLCAPGSHGRRFLGLAPPAFFSGRKISEGARIHRSVMIRRDRLGETHKNLPEEFVVEG</sequence>
<reference evidence="2 3" key="1">
    <citation type="submission" date="2016-10" db="EMBL/GenBank/DDBJ databases">
        <authorList>
            <person name="de Groot N.N."/>
        </authorList>
    </citation>
    <scope>NUCLEOTIDE SEQUENCE [LARGE SCALE GENOMIC DNA]</scope>
    <source>
        <strain evidence="2 3">DSM 2698</strain>
    </source>
</reference>
<evidence type="ECO:0000313" key="3">
    <source>
        <dbReference type="Proteomes" id="UP000199347"/>
    </source>
</evidence>
<dbReference type="EMBL" id="FMVW01000002">
    <property type="protein sequence ID" value="SCZ29487.1"/>
    <property type="molecule type" value="Genomic_DNA"/>
</dbReference>
<evidence type="ECO:0000259" key="1">
    <source>
        <dbReference type="Pfam" id="PF09994"/>
    </source>
</evidence>
<dbReference type="Proteomes" id="UP000199347">
    <property type="component" value="Unassembled WGS sequence"/>
</dbReference>
<dbReference type="STRING" id="1120955.SAMN03080610_01135"/>
<dbReference type="PANTHER" id="PTHR33840">
    <property type="match status" value="1"/>
</dbReference>
<name>A0A1G5MWA9_AFIMA</name>
<keyword evidence="2" id="KW-0378">Hydrolase</keyword>
<evidence type="ECO:0000313" key="2">
    <source>
        <dbReference type="EMBL" id="SCZ29487.1"/>
    </source>
</evidence>
<dbReference type="OrthoDB" id="4378831at2"/>
<accession>A0A1G5MWA9</accession>
<keyword evidence="3" id="KW-1185">Reference proteome</keyword>
<dbReference type="SUPFAM" id="SSF53474">
    <property type="entry name" value="alpha/beta-Hydrolases"/>
    <property type="match status" value="1"/>
</dbReference>
<protein>
    <submittedName>
        <fullName evidence="2">Uncharacterized alpha/beta hydrolase domain</fullName>
    </submittedName>
</protein>
<feature type="domain" description="T6SS Phospholipase effector Tle1-like catalytic" evidence="1">
    <location>
        <begin position="3"/>
        <end position="257"/>
    </location>
</feature>
<gene>
    <name evidence="2" type="ORF">SAMN03080610_01135</name>
</gene>
<dbReference type="InterPro" id="IPR029058">
    <property type="entry name" value="AB_hydrolase_fold"/>
</dbReference>
<dbReference type="RefSeq" id="WP_092810455.1">
    <property type="nucleotide sequence ID" value="NZ_FMVW01000002.1"/>
</dbReference>
<dbReference type="Pfam" id="PF09994">
    <property type="entry name" value="T6SS_Tle1-like_cat"/>
    <property type="match status" value="1"/>
</dbReference>
<proteinExistence type="predicted"/>
<dbReference type="PANTHER" id="PTHR33840:SF1">
    <property type="entry name" value="TLE1 PHOSPHOLIPASE DOMAIN-CONTAINING PROTEIN"/>
    <property type="match status" value="1"/>
</dbReference>
<dbReference type="AlphaFoldDB" id="A0A1G5MWA9"/>
<dbReference type="InterPro" id="IPR018712">
    <property type="entry name" value="Tle1-like_cat"/>
</dbReference>
<organism evidence="2 3">
    <name type="scientific">Afifella marina DSM 2698</name>
    <dbReference type="NCBI Taxonomy" id="1120955"/>
    <lineage>
        <taxon>Bacteria</taxon>
        <taxon>Pseudomonadati</taxon>
        <taxon>Pseudomonadota</taxon>
        <taxon>Alphaproteobacteria</taxon>
        <taxon>Hyphomicrobiales</taxon>
        <taxon>Afifellaceae</taxon>
        <taxon>Afifella</taxon>
    </lineage>
</organism>